<keyword evidence="1" id="KW-0472">Membrane</keyword>
<evidence type="ECO:0000313" key="4">
    <source>
        <dbReference type="Proteomes" id="UP000008841"/>
    </source>
</evidence>
<dbReference type="InterPro" id="IPR007621">
    <property type="entry name" value="TPM_dom"/>
</dbReference>
<dbReference type="PANTHER" id="PTHR30373:SF8">
    <property type="entry name" value="BLL7265 PROTEIN"/>
    <property type="match status" value="1"/>
</dbReference>
<reference evidence="3 4" key="1">
    <citation type="submission" date="2008-05" db="EMBL/GenBank/DDBJ databases">
        <title>Complete sequence of Chlorobium limicola DSM 245.</title>
        <authorList>
            <consortium name="US DOE Joint Genome Institute"/>
            <person name="Lucas S."/>
            <person name="Copeland A."/>
            <person name="Lapidus A."/>
            <person name="Glavina del Rio T."/>
            <person name="Dalin E."/>
            <person name="Tice H."/>
            <person name="Bruce D."/>
            <person name="Goodwin L."/>
            <person name="Pitluck S."/>
            <person name="Schmutz J."/>
            <person name="Larimer F."/>
            <person name="Land M."/>
            <person name="Hauser L."/>
            <person name="Kyrpides N."/>
            <person name="Ovchinnikova G."/>
            <person name="Zhao F."/>
            <person name="Li T."/>
            <person name="Liu Z."/>
            <person name="Overmann J."/>
            <person name="Bryant D.A."/>
            <person name="Richardson P."/>
        </authorList>
    </citation>
    <scope>NUCLEOTIDE SEQUENCE [LARGE SCALE GENOMIC DNA]</scope>
    <source>
        <strain evidence="4">DSM 245 / NBRC 103803 / 6330</strain>
    </source>
</reference>
<dbReference type="Pfam" id="PF04536">
    <property type="entry name" value="TPM_phosphatase"/>
    <property type="match status" value="1"/>
</dbReference>
<dbReference type="STRING" id="290315.Clim_1227"/>
<evidence type="ECO:0000259" key="2">
    <source>
        <dbReference type="Pfam" id="PF04536"/>
    </source>
</evidence>
<dbReference type="PANTHER" id="PTHR30373">
    <property type="entry name" value="UPF0603 PROTEIN YGCG"/>
    <property type="match status" value="1"/>
</dbReference>
<dbReference type="AlphaFoldDB" id="B3ECL9"/>
<sequence precursor="true">MKQIVSDQERSRLDERIAETERRTGTQIVLSVIQRSDSYAELPWKAFALGASGAGLILLLLYWRLYDWYPDVSARIMVSGMLSCGALLALLSVMLPRFAKCFLSDYRAEAEVRQYAKSLFLDRELFATRKRSGILLLLSLFERRVVVLPDRGVDDRFGEADVEKMIAAMTPFLKRKQIGQAFDAGLDYLTRILTTASPEACNDELPNEIIGEKGI</sequence>
<protein>
    <recommendedName>
        <fullName evidence="2">TPM domain-containing protein</fullName>
    </recommendedName>
</protein>
<feature type="transmembrane region" description="Helical" evidence="1">
    <location>
        <begin position="46"/>
        <end position="66"/>
    </location>
</feature>
<keyword evidence="1" id="KW-0812">Transmembrane</keyword>
<gene>
    <name evidence="3" type="ordered locus">Clim_1227</name>
</gene>
<accession>B3ECL9</accession>
<dbReference type="EMBL" id="CP001097">
    <property type="protein sequence ID" value="ACD90294.1"/>
    <property type="molecule type" value="Genomic_DNA"/>
</dbReference>
<keyword evidence="1" id="KW-1133">Transmembrane helix</keyword>
<dbReference type="KEGG" id="cli:Clim_1227"/>
<dbReference type="Gene3D" id="3.10.310.50">
    <property type="match status" value="1"/>
</dbReference>
<feature type="domain" description="TPM" evidence="2">
    <location>
        <begin position="110"/>
        <end position="190"/>
    </location>
</feature>
<evidence type="ECO:0000313" key="3">
    <source>
        <dbReference type="EMBL" id="ACD90294.1"/>
    </source>
</evidence>
<dbReference type="Proteomes" id="UP000008841">
    <property type="component" value="Chromosome"/>
</dbReference>
<name>B3ECL9_CHLL2</name>
<dbReference type="RefSeq" id="WP_012466171.1">
    <property type="nucleotide sequence ID" value="NC_010803.1"/>
</dbReference>
<organism evidence="3 4">
    <name type="scientific">Chlorobium limicola (strain DSM 245 / NBRC 103803 / 6330)</name>
    <dbReference type="NCBI Taxonomy" id="290315"/>
    <lineage>
        <taxon>Bacteria</taxon>
        <taxon>Pseudomonadati</taxon>
        <taxon>Chlorobiota</taxon>
        <taxon>Chlorobiia</taxon>
        <taxon>Chlorobiales</taxon>
        <taxon>Chlorobiaceae</taxon>
        <taxon>Chlorobium/Pelodictyon group</taxon>
        <taxon>Chlorobium</taxon>
    </lineage>
</organism>
<proteinExistence type="predicted"/>
<dbReference type="eggNOG" id="COG3762">
    <property type="taxonomic scope" value="Bacteria"/>
</dbReference>
<dbReference type="HOGENOM" id="CLU_086382_0_1_10"/>
<dbReference type="OrthoDB" id="597631at2"/>
<evidence type="ECO:0000256" key="1">
    <source>
        <dbReference type="SAM" id="Phobius"/>
    </source>
</evidence>
<feature type="transmembrane region" description="Helical" evidence="1">
    <location>
        <begin position="72"/>
        <end position="95"/>
    </location>
</feature>